<comment type="caution">
    <text evidence="11">The sequence shown here is derived from an EMBL/GenBank/DDBJ whole genome shotgun (WGS) entry which is preliminary data.</text>
</comment>
<evidence type="ECO:0000256" key="5">
    <source>
        <dbReference type="ARBA" id="ARBA00022975"/>
    </source>
</evidence>
<keyword evidence="4 8" id="KW-0808">Transferase</keyword>
<dbReference type="GO" id="GO:0006207">
    <property type="term" value="P:'de novo' pyrimidine nucleobase biosynthetic process"/>
    <property type="evidence" value="ECO:0007669"/>
    <property type="project" value="InterPro"/>
</dbReference>
<dbReference type="GO" id="GO:0016597">
    <property type="term" value="F:amino acid binding"/>
    <property type="evidence" value="ECO:0007669"/>
    <property type="project" value="InterPro"/>
</dbReference>
<dbReference type="PRINTS" id="PR00101">
    <property type="entry name" value="ATCASE"/>
</dbReference>
<dbReference type="PRINTS" id="PR00100">
    <property type="entry name" value="AOTCASE"/>
</dbReference>
<comment type="similarity">
    <text evidence="2">Belongs to the aspartate/ornithine carbamoyltransferase superfamily. ATCase family.</text>
</comment>
<name>A0AAV4LXT3_BABCB</name>
<dbReference type="InterPro" id="IPR006131">
    <property type="entry name" value="Asp_carbamoyltransf_Asp/Orn-bd"/>
</dbReference>
<dbReference type="EMBL" id="BPLF01000003">
    <property type="protein sequence ID" value="GIX63956.1"/>
    <property type="molecule type" value="Genomic_DNA"/>
</dbReference>
<comment type="catalytic activity">
    <reaction evidence="7">
        <text>carbamoyl phosphate + L-aspartate = N-carbamoyl-L-aspartate + phosphate + H(+)</text>
        <dbReference type="Rhea" id="RHEA:20013"/>
        <dbReference type="ChEBI" id="CHEBI:15378"/>
        <dbReference type="ChEBI" id="CHEBI:29991"/>
        <dbReference type="ChEBI" id="CHEBI:32814"/>
        <dbReference type="ChEBI" id="CHEBI:43474"/>
        <dbReference type="ChEBI" id="CHEBI:58228"/>
        <dbReference type="EC" id="2.1.3.2"/>
    </reaction>
</comment>
<evidence type="ECO:0000256" key="2">
    <source>
        <dbReference type="ARBA" id="ARBA00008896"/>
    </source>
</evidence>
<sequence length="394" mass="44101">MRRSNNVFMPLVGAGALGLAVVYAVSRFPSLRRNLVKWGIYAADPLSDSLQPHMRKVARGMECMSIVSVDDLSTKQIECLMTLAKFFGERVSQKQSCDLLHESIMVTLFHEPSTRTRCSFEAAMLKLGGKVISISDAATSSASKGETVEDSVRVLSSYADVLVMRHPESGVMQRVKGHLNVPLINAGDGCGEHPSQALLDLYTISTHFPMLDRNTDQGAFTICFVGDLKNGRTAHSLAKLLSRFNVVMRYVAPPQLQMPTEIQREVEKNFAKYVSSPVEMDTSVQNIPDLLFPRQTSFSNLEDGCEGADVIYVTRLQKERMDAKEYDLVKDSYHIQKSLLAKLPRHVKIMHPLPRVDEIPTEIDGDERAIYFQQAQNGLYVRMAMLYLILNPVK</sequence>
<dbReference type="GO" id="GO:0004070">
    <property type="term" value="F:aspartate carbamoyltransferase activity"/>
    <property type="evidence" value="ECO:0007669"/>
    <property type="project" value="UniProtKB-EC"/>
</dbReference>
<dbReference type="PANTHER" id="PTHR45753:SF6">
    <property type="entry name" value="ASPARTATE CARBAMOYLTRANSFERASE"/>
    <property type="match status" value="1"/>
</dbReference>
<gene>
    <name evidence="11" type="ORF">BcabD6B2_33910</name>
</gene>
<dbReference type="EC" id="2.1.3.2" evidence="3"/>
<dbReference type="InterPro" id="IPR006130">
    <property type="entry name" value="Asp/Orn_carbamoylTrfase"/>
</dbReference>
<evidence type="ECO:0000256" key="8">
    <source>
        <dbReference type="RuleBase" id="RU003634"/>
    </source>
</evidence>
<feature type="domain" description="Aspartate/ornithine carbamoyltransferase carbamoyl-P binding" evidence="10">
    <location>
        <begin position="66"/>
        <end position="205"/>
    </location>
</feature>
<evidence type="ECO:0000256" key="7">
    <source>
        <dbReference type="ARBA" id="ARBA00048859"/>
    </source>
</evidence>
<dbReference type="Proteomes" id="UP001497744">
    <property type="component" value="Unassembled WGS sequence"/>
</dbReference>
<evidence type="ECO:0000313" key="11">
    <source>
        <dbReference type="EMBL" id="GIX63956.1"/>
    </source>
</evidence>
<dbReference type="RefSeq" id="XP_067716025.1">
    <property type="nucleotide sequence ID" value="XM_067859924.1"/>
</dbReference>
<evidence type="ECO:0000313" key="12">
    <source>
        <dbReference type="Proteomes" id="UP001497744"/>
    </source>
</evidence>
<evidence type="ECO:0000259" key="10">
    <source>
        <dbReference type="Pfam" id="PF02729"/>
    </source>
</evidence>
<dbReference type="Pfam" id="PF00185">
    <property type="entry name" value="OTCace"/>
    <property type="match status" value="2"/>
</dbReference>
<evidence type="ECO:0000256" key="4">
    <source>
        <dbReference type="ARBA" id="ARBA00022679"/>
    </source>
</evidence>
<dbReference type="InterPro" id="IPR002082">
    <property type="entry name" value="Asp_carbamoyltransf"/>
</dbReference>
<keyword evidence="12" id="KW-1185">Reference proteome</keyword>
<protein>
    <recommendedName>
        <fullName evidence="3">aspartate carbamoyltransferase</fullName>
        <ecNumber evidence="3">2.1.3.2</ecNumber>
    </recommendedName>
</protein>
<proteinExistence type="inferred from homology"/>
<dbReference type="GO" id="GO:0006520">
    <property type="term" value="P:amino acid metabolic process"/>
    <property type="evidence" value="ECO:0007669"/>
    <property type="project" value="InterPro"/>
</dbReference>
<dbReference type="HAMAP" id="MF_00001">
    <property type="entry name" value="Asp_carb_tr"/>
    <property type="match status" value="1"/>
</dbReference>
<feature type="domain" description="Aspartate/ornithine carbamoyltransferase Asp/Orn-binding" evidence="9">
    <location>
        <begin position="221"/>
        <end position="273"/>
    </location>
</feature>
<evidence type="ECO:0000256" key="1">
    <source>
        <dbReference type="ARBA" id="ARBA00004852"/>
    </source>
</evidence>
<feature type="domain" description="Aspartate/ornithine carbamoyltransferase Asp/Orn-binding" evidence="9">
    <location>
        <begin position="298"/>
        <end position="388"/>
    </location>
</feature>
<dbReference type="Gene3D" id="3.40.50.1370">
    <property type="entry name" value="Aspartate/ornithine carbamoyltransferase"/>
    <property type="match status" value="2"/>
</dbReference>
<dbReference type="Pfam" id="PF02729">
    <property type="entry name" value="OTCace_N"/>
    <property type="match status" value="1"/>
</dbReference>
<dbReference type="InterPro" id="IPR036901">
    <property type="entry name" value="Asp/Orn_carbamoylTrfase_sf"/>
</dbReference>
<comment type="pathway">
    <text evidence="1">Pyrimidine metabolism; UMP biosynthesis via de novo pathway; (S)-dihydroorotate from bicarbonate: step 2/3.</text>
</comment>
<dbReference type="GO" id="GO:0006221">
    <property type="term" value="P:pyrimidine nucleotide biosynthetic process"/>
    <property type="evidence" value="ECO:0007669"/>
    <property type="project" value="UniProtKB-KW"/>
</dbReference>
<evidence type="ECO:0000256" key="6">
    <source>
        <dbReference type="ARBA" id="ARBA00043884"/>
    </source>
</evidence>
<dbReference type="PANTHER" id="PTHR45753">
    <property type="entry name" value="ORNITHINE CARBAMOYLTRANSFERASE, MITOCHONDRIAL"/>
    <property type="match status" value="1"/>
</dbReference>
<dbReference type="PROSITE" id="PS00097">
    <property type="entry name" value="CARBAMOYLTRANSFERASE"/>
    <property type="match status" value="1"/>
</dbReference>
<accession>A0AAV4LXT3</accession>
<dbReference type="NCBIfam" id="NF002032">
    <property type="entry name" value="PRK00856.1"/>
    <property type="match status" value="1"/>
</dbReference>
<dbReference type="InterPro" id="IPR006132">
    <property type="entry name" value="Asp/Orn_carbamoyltranf_P-bd"/>
</dbReference>
<keyword evidence="5" id="KW-0665">Pyrimidine biosynthesis</keyword>
<dbReference type="AlphaFoldDB" id="A0AAV4LXT3"/>
<organism evidence="11 12">
    <name type="scientific">Babesia caballi</name>
    <dbReference type="NCBI Taxonomy" id="5871"/>
    <lineage>
        <taxon>Eukaryota</taxon>
        <taxon>Sar</taxon>
        <taxon>Alveolata</taxon>
        <taxon>Apicomplexa</taxon>
        <taxon>Aconoidasida</taxon>
        <taxon>Piroplasmida</taxon>
        <taxon>Babesiidae</taxon>
        <taxon>Babesia</taxon>
    </lineage>
</organism>
<evidence type="ECO:0000256" key="3">
    <source>
        <dbReference type="ARBA" id="ARBA00013008"/>
    </source>
</evidence>
<dbReference type="SUPFAM" id="SSF53671">
    <property type="entry name" value="Aspartate/ornithine carbamoyltransferase"/>
    <property type="match status" value="1"/>
</dbReference>
<comment type="function">
    <text evidence="6">Catalyzes the condensation of carbamoyl phosphate and aspartate to form carbamoyl aspartate and inorganic phosphate, the committed step in the de novo pyrimidine nucleotide biosynthesis pathway.</text>
</comment>
<dbReference type="GeneID" id="94195437"/>
<evidence type="ECO:0000259" key="9">
    <source>
        <dbReference type="Pfam" id="PF00185"/>
    </source>
</evidence>
<reference evidence="11 12" key="1">
    <citation type="submission" date="2021-06" db="EMBL/GenBank/DDBJ databases">
        <title>Genome sequence of Babesia caballi.</title>
        <authorList>
            <person name="Yamagishi J."/>
            <person name="Kidaka T."/>
            <person name="Ochi A."/>
        </authorList>
    </citation>
    <scope>NUCLEOTIDE SEQUENCE [LARGE SCALE GENOMIC DNA]</scope>
    <source>
        <strain evidence="11">USDA-D6B2</strain>
    </source>
</reference>